<dbReference type="AlphaFoldDB" id="A0A8X6VEQ3"/>
<keyword evidence="3" id="KW-1185">Reference proteome</keyword>
<name>A0A8X6VEQ3_TRICX</name>
<dbReference type="EMBL" id="BMAU01021335">
    <property type="protein sequence ID" value="GFY15757.1"/>
    <property type="molecule type" value="Genomic_DNA"/>
</dbReference>
<proteinExistence type="predicted"/>
<evidence type="ECO:0000256" key="1">
    <source>
        <dbReference type="SAM" id="MobiDB-lite"/>
    </source>
</evidence>
<protein>
    <submittedName>
        <fullName evidence="2">Uncharacterized protein</fullName>
    </submittedName>
</protein>
<feature type="compositionally biased region" description="Basic and acidic residues" evidence="1">
    <location>
        <begin position="1"/>
        <end position="11"/>
    </location>
</feature>
<gene>
    <name evidence="2" type="ORF">TNCV_1284021</name>
</gene>
<reference evidence="2" key="1">
    <citation type="submission" date="2020-08" db="EMBL/GenBank/DDBJ databases">
        <title>Multicomponent nature underlies the extraordinary mechanical properties of spider dragline silk.</title>
        <authorList>
            <person name="Kono N."/>
            <person name="Nakamura H."/>
            <person name="Mori M."/>
            <person name="Yoshida Y."/>
            <person name="Ohtoshi R."/>
            <person name="Malay A.D."/>
            <person name="Moran D.A.P."/>
            <person name="Tomita M."/>
            <person name="Numata K."/>
            <person name="Arakawa K."/>
        </authorList>
    </citation>
    <scope>NUCLEOTIDE SEQUENCE</scope>
</reference>
<organism evidence="2 3">
    <name type="scientific">Trichonephila clavipes</name>
    <name type="common">Golden silk orbweaver</name>
    <name type="synonym">Nephila clavipes</name>
    <dbReference type="NCBI Taxonomy" id="2585209"/>
    <lineage>
        <taxon>Eukaryota</taxon>
        <taxon>Metazoa</taxon>
        <taxon>Ecdysozoa</taxon>
        <taxon>Arthropoda</taxon>
        <taxon>Chelicerata</taxon>
        <taxon>Arachnida</taxon>
        <taxon>Araneae</taxon>
        <taxon>Araneomorphae</taxon>
        <taxon>Entelegynae</taxon>
        <taxon>Araneoidea</taxon>
        <taxon>Nephilidae</taxon>
        <taxon>Trichonephila</taxon>
    </lineage>
</organism>
<evidence type="ECO:0000313" key="3">
    <source>
        <dbReference type="Proteomes" id="UP000887159"/>
    </source>
</evidence>
<sequence length="80" mass="9172">MCRSKGGDQRKTFLLSAKPPTLPPKKKPVWKCRWYWARTHDMTAMIRYLDHRATAALMTIADRAIRVREGSSEGAPTEVK</sequence>
<dbReference type="Proteomes" id="UP000887159">
    <property type="component" value="Unassembled WGS sequence"/>
</dbReference>
<evidence type="ECO:0000313" key="2">
    <source>
        <dbReference type="EMBL" id="GFY15757.1"/>
    </source>
</evidence>
<comment type="caution">
    <text evidence="2">The sequence shown here is derived from an EMBL/GenBank/DDBJ whole genome shotgun (WGS) entry which is preliminary data.</text>
</comment>
<accession>A0A8X6VEQ3</accession>
<feature type="region of interest" description="Disordered" evidence="1">
    <location>
        <begin position="1"/>
        <end position="26"/>
    </location>
</feature>